<dbReference type="Gene3D" id="3.40.50.1820">
    <property type="entry name" value="alpha/beta hydrolase"/>
    <property type="match status" value="1"/>
</dbReference>
<dbReference type="GO" id="GO:0016787">
    <property type="term" value="F:hydrolase activity"/>
    <property type="evidence" value="ECO:0007669"/>
    <property type="project" value="UniProtKB-KW"/>
</dbReference>
<dbReference type="EMBL" id="JAUKUD010000007">
    <property type="protein sequence ID" value="KAK0738141.1"/>
    <property type="molecule type" value="Genomic_DNA"/>
</dbReference>
<dbReference type="AlphaFoldDB" id="A0AA40EHF7"/>
<evidence type="ECO:0000256" key="1">
    <source>
        <dbReference type="ARBA" id="ARBA00022801"/>
    </source>
</evidence>
<evidence type="ECO:0000313" key="2">
    <source>
        <dbReference type="EMBL" id="KAK0738141.1"/>
    </source>
</evidence>
<proteinExistence type="predicted"/>
<keyword evidence="1 2" id="KW-0378">Hydrolase</keyword>
<dbReference type="PANTHER" id="PTHR22946:SF12">
    <property type="entry name" value="CONIDIAL PIGMENT BIOSYNTHESIS PROTEIN AYG1 (AFU_ORTHOLOGUE AFUA_2G17550)"/>
    <property type="match status" value="1"/>
</dbReference>
<dbReference type="InterPro" id="IPR029058">
    <property type="entry name" value="AB_hydrolase_fold"/>
</dbReference>
<gene>
    <name evidence="2" type="ORF">B0T18DRAFT_239732</name>
</gene>
<protein>
    <submittedName>
        <fullName evidence="2">Alpha/Beta hydrolase protein</fullName>
    </submittedName>
</protein>
<evidence type="ECO:0000313" key="3">
    <source>
        <dbReference type="Proteomes" id="UP001172155"/>
    </source>
</evidence>
<dbReference type="Pfam" id="PF06500">
    <property type="entry name" value="FrsA-like"/>
    <property type="match status" value="1"/>
</dbReference>
<keyword evidence="3" id="KW-1185">Reference proteome</keyword>
<dbReference type="SUPFAM" id="SSF53474">
    <property type="entry name" value="alpha/beta-Hydrolases"/>
    <property type="match status" value="1"/>
</dbReference>
<comment type="caution">
    <text evidence="2">The sequence shown here is derived from an EMBL/GenBank/DDBJ whole genome shotgun (WGS) entry which is preliminary data.</text>
</comment>
<dbReference type="PANTHER" id="PTHR22946">
    <property type="entry name" value="DIENELACTONE HYDROLASE DOMAIN-CONTAINING PROTEIN-RELATED"/>
    <property type="match status" value="1"/>
</dbReference>
<organism evidence="2 3">
    <name type="scientific">Schizothecium vesticola</name>
    <dbReference type="NCBI Taxonomy" id="314040"/>
    <lineage>
        <taxon>Eukaryota</taxon>
        <taxon>Fungi</taxon>
        <taxon>Dikarya</taxon>
        <taxon>Ascomycota</taxon>
        <taxon>Pezizomycotina</taxon>
        <taxon>Sordariomycetes</taxon>
        <taxon>Sordariomycetidae</taxon>
        <taxon>Sordariales</taxon>
        <taxon>Schizotheciaceae</taxon>
        <taxon>Schizothecium</taxon>
    </lineage>
</organism>
<accession>A0AA40EHF7</accession>
<name>A0AA40EHF7_9PEZI</name>
<dbReference type="Proteomes" id="UP001172155">
    <property type="component" value="Unassembled WGS sequence"/>
</dbReference>
<reference evidence="2" key="1">
    <citation type="submission" date="2023-06" db="EMBL/GenBank/DDBJ databases">
        <title>Genome-scale phylogeny and comparative genomics of the fungal order Sordariales.</title>
        <authorList>
            <consortium name="Lawrence Berkeley National Laboratory"/>
            <person name="Hensen N."/>
            <person name="Bonometti L."/>
            <person name="Westerberg I."/>
            <person name="Brannstrom I.O."/>
            <person name="Guillou S."/>
            <person name="Cros-Aarteil S."/>
            <person name="Calhoun S."/>
            <person name="Haridas S."/>
            <person name="Kuo A."/>
            <person name="Mondo S."/>
            <person name="Pangilinan J."/>
            <person name="Riley R."/>
            <person name="LaButti K."/>
            <person name="Andreopoulos B."/>
            <person name="Lipzen A."/>
            <person name="Chen C."/>
            <person name="Yanf M."/>
            <person name="Daum C."/>
            <person name="Ng V."/>
            <person name="Clum A."/>
            <person name="Steindorff A."/>
            <person name="Ohm R."/>
            <person name="Martin F."/>
            <person name="Silar P."/>
            <person name="Natvig D."/>
            <person name="Lalanne C."/>
            <person name="Gautier V."/>
            <person name="Ament-velasquez S.L."/>
            <person name="Kruys A."/>
            <person name="Hutchinson M.I."/>
            <person name="Powell A.J."/>
            <person name="Barry K."/>
            <person name="Miller A.N."/>
            <person name="Grigoriev I.V."/>
            <person name="Debuchy R."/>
            <person name="Gladieux P."/>
            <person name="Thoren M.H."/>
            <person name="Johannesson H."/>
        </authorList>
    </citation>
    <scope>NUCLEOTIDE SEQUENCE</scope>
    <source>
        <strain evidence="2">SMH3187-1</strain>
    </source>
</reference>
<dbReference type="InterPro" id="IPR050261">
    <property type="entry name" value="FrsA_esterase"/>
</dbReference>
<sequence length="418" mass="46454">MASPSPYIIGDALYKTAPHHESFAALWETKWKPLCAKGIYPFMFGSIKDFQPVVDSIVEKGLKPPYNWDEYAECFFPKALELTHIAEEAEAAGHTEKACEYYLRASAIYRIARFPAPRSPKQKHAWEAGKAVFYKGAALLEHPIREVLIPHHHRHPHEGATIPANLLVPPSASPSNPAPLVIIFTGLDGYRTELAVWQRPFLDRGIATLILEIPGTGDSPADPRDPTSPDRQLASILAFLGTRPDLDASRVVVWGFSTGGYYALRAAHTPAGRAGLLGCVSLGGGCHHMFDRAWLERADYMEYPFDLASTLAYKFGYTLEEFYTEGARFSLKGDGTLGNKCCRVLLVNGKLDEIFPIEDLYVALEEGGPKEVRVVPETKHMGEPMSFFYILQWIGKLVGSPIENPWEFLGGLPFVTKY</sequence>
<dbReference type="InterPro" id="IPR010520">
    <property type="entry name" value="FrsA-like"/>
</dbReference>